<dbReference type="Proteomes" id="UP000188145">
    <property type="component" value="Chromosome"/>
</dbReference>
<dbReference type="InterPro" id="IPR034660">
    <property type="entry name" value="DinB/YfiT-like"/>
</dbReference>
<dbReference type="PANTHER" id="PTHR40758:SF1">
    <property type="entry name" value="CONSERVED PROTEIN"/>
    <property type="match status" value="1"/>
</dbReference>
<name>A0A1Q2CT58_9ACTN</name>
<dbReference type="InterPro" id="IPR024344">
    <property type="entry name" value="MDMPI_metal-binding"/>
</dbReference>
<dbReference type="GO" id="GO:0005886">
    <property type="term" value="C:plasma membrane"/>
    <property type="evidence" value="ECO:0007669"/>
    <property type="project" value="TreeGrafter"/>
</dbReference>
<protein>
    <recommendedName>
        <fullName evidence="1">Mycothiol-dependent maleylpyruvate isomerase metal-binding domain-containing protein</fullName>
    </recommendedName>
</protein>
<dbReference type="PANTHER" id="PTHR40758">
    <property type="entry name" value="CONSERVED PROTEIN"/>
    <property type="match status" value="1"/>
</dbReference>
<dbReference type="InterPro" id="IPR017517">
    <property type="entry name" value="Maleyloyr_isom"/>
</dbReference>
<sequence length="264" mass="28779">MSRMSYEATHVIRAEARRLADVIRGIDAATPVPTCPGWNADDLLWHLTEVHLFWASVISSGATSDAEVERLEAAQPPRPATRAEVLDRRERATEDLIAALLSGPLDAPSWSWFPGDKSVGFTERMQPHEATIHRVDAELTAGLPISPIDPEVAGRGIDHVLDVMWNWVPADATRTPLGVVELRPTDEEPRLVELYRWNGTAWGNDFVDQIGGGRAPEGAVPAAVIAGPAQELDMLVWSRPATTTREGDAALLSAFDELIAFGIQ</sequence>
<evidence type="ECO:0000313" key="2">
    <source>
        <dbReference type="EMBL" id="AQP49235.1"/>
    </source>
</evidence>
<dbReference type="GO" id="GO:0046872">
    <property type="term" value="F:metal ion binding"/>
    <property type="evidence" value="ECO:0007669"/>
    <property type="project" value="InterPro"/>
</dbReference>
<gene>
    <name evidence="2" type="ORF">BW730_06060</name>
</gene>
<feature type="domain" description="Mycothiol-dependent maleylpyruvate isomerase metal-binding" evidence="1">
    <location>
        <begin position="13"/>
        <end position="137"/>
    </location>
</feature>
<dbReference type="NCBIfam" id="TIGR03083">
    <property type="entry name" value="maleylpyruvate isomerase family mycothiol-dependent enzyme"/>
    <property type="match status" value="1"/>
</dbReference>
<dbReference type="SUPFAM" id="SSF109854">
    <property type="entry name" value="DinB/YfiT-like putative metalloenzymes"/>
    <property type="match status" value="1"/>
</dbReference>
<proteinExistence type="predicted"/>
<dbReference type="STRING" id="1332264.BW730_06060"/>
<accession>A0A1Q2CT58</accession>
<dbReference type="KEGG" id="tes:BW730_06060"/>
<organism evidence="2 3">
    <name type="scientific">Tessaracoccus aquimaris</name>
    <dbReference type="NCBI Taxonomy" id="1332264"/>
    <lineage>
        <taxon>Bacteria</taxon>
        <taxon>Bacillati</taxon>
        <taxon>Actinomycetota</taxon>
        <taxon>Actinomycetes</taxon>
        <taxon>Propionibacteriales</taxon>
        <taxon>Propionibacteriaceae</taxon>
        <taxon>Tessaracoccus</taxon>
    </lineage>
</organism>
<dbReference type="AlphaFoldDB" id="A0A1Q2CT58"/>
<dbReference type="EMBL" id="CP019606">
    <property type="protein sequence ID" value="AQP49235.1"/>
    <property type="molecule type" value="Genomic_DNA"/>
</dbReference>
<evidence type="ECO:0000313" key="3">
    <source>
        <dbReference type="Proteomes" id="UP000188145"/>
    </source>
</evidence>
<keyword evidence="3" id="KW-1185">Reference proteome</keyword>
<evidence type="ECO:0000259" key="1">
    <source>
        <dbReference type="Pfam" id="PF11716"/>
    </source>
</evidence>
<dbReference type="Pfam" id="PF11716">
    <property type="entry name" value="MDMPI_N"/>
    <property type="match status" value="1"/>
</dbReference>
<reference evidence="3" key="1">
    <citation type="submission" date="2017-02" db="EMBL/GenBank/DDBJ databases">
        <title>Tessaracoccus aquaemaris sp. nov., isolated from the intestine of a Korean rockfish, Sebastes schlegelii, in a marine aquaculture pond.</title>
        <authorList>
            <person name="Tak E.J."/>
            <person name="Bae J.-W."/>
        </authorList>
    </citation>
    <scope>NUCLEOTIDE SEQUENCE [LARGE SCALE GENOMIC DNA]</scope>
    <source>
        <strain evidence="3">NSG39</strain>
    </source>
</reference>